<dbReference type="InterPro" id="IPR055170">
    <property type="entry name" value="GFO_IDH_MocA-like_dom"/>
</dbReference>
<sequence length="337" mass="36728">MTDLRVSLIGAGGWGSNVLRALTRVEGASLVSVCDINQKKIKSLSAQYPSISFTGDLKDIERDGSIDAVVIATPSPTHAEIAKSFLESGRAVFVEKPMAVSLEDARRLYELSTADKGPPLMVGHLLIYHPATNIVKDLVRKGDIGDVYYIYSKRLNLGVVRQNENVLWSLAPHDISVVLYLMGEMPEAVSVHGSSYLTKGVQDVAFMTLFFPGGRMAQVHVSWLDPHKEGKVVVVGSKKMVVFDDMEANEKVKIYNKGAEVKGSADLIESISIRHGEIMIPLVPPVEPLIAEMEYFVKYVNGDLPPLSGPKEGLDVVRVLTAGNESMVKNGQVIAIK</sequence>
<feature type="domain" description="GFO/IDH/MocA-like oxidoreductase" evidence="2">
    <location>
        <begin position="135"/>
        <end position="241"/>
    </location>
</feature>
<evidence type="ECO:0000259" key="1">
    <source>
        <dbReference type="Pfam" id="PF01408"/>
    </source>
</evidence>
<proteinExistence type="predicted"/>
<dbReference type="Pfam" id="PF22725">
    <property type="entry name" value="GFO_IDH_MocA_C3"/>
    <property type="match status" value="1"/>
</dbReference>
<dbReference type="InterPro" id="IPR051450">
    <property type="entry name" value="Gfo/Idh/MocA_Oxidoreductases"/>
</dbReference>
<dbReference type="PANTHER" id="PTHR43377">
    <property type="entry name" value="BILIVERDIN REDUCTASE A"/>
    <property type="match status" value="1"/>
</dbReference>
<reference evidence="3" key="2">
    <citation type="submission" date="2021-01" db="EMBL/GenBank/DDBJ databases">
        <authorList>
            <person name="Hahn C.R."/>
            <person name="Youssef N.H."/>
            <person name="Elshahed M."/>
        </authorList>
    </citation>
    <scope>NUCLEOTIDE SEQUENCE</scope>
    <source>
        <strain evidence="3">Zod_Metabat.24</strain>
    </source>
</reference>
<dbReference type="Pfam" id="PF01408">
    <property type="entry name" value="GFO_IDH_MocA"/>
    <property type="match status" value="1"/>
</dbReference>
<dbReference type="SUPFAM" id="SSF51735">
    <property type="entry name" value="NAD(P)-binding Rossmann-fold domains"/>
    <property type="match status" value="1"/>
</dbReference>
<comment type="caution">
    <text evidence="3">The sequence shown here is derived from an EMBL/GenBank/DDBJ whole genome shotgun (WGS) entry which is preliminary data.</text>
</comment>
<organism evidence="3 4">
    <name type="scientific">Candidatus Zymogenus saltonus</name>
    <dbReference type="NCBI Taxonomy" id="2844893"/>
    <lineage>
        <taxon>Bacteria</taxon>
        <taxon>Deltaproteobacteria</taxon>
        <taxon>Candidatus Zymogenia</taxon>
        <taxon>Candidatus Zymogeniales</taxon>
        <taxon>Candidatus Zymogenaceae</taxon>
        <taxon>Candidatus Zymogenus</taxon>
    </lineage>
</organism>
<gene>
    <name evidence="3" type="ORF">JW984_11025</name>
</gene>
<name>A0A9D8KH60_9DELT</name>
<dbReference type="Proteomes" id="UP000809273">
    <property type="component" value="Unassembled WGS sequence"/>
</dbReference>
<evidence type="ECO:0000313" key="4">
    <source>
        <dbReference type="Proteomes" id="UP000809273"/>
    </source>
</evidence>
<reference evidence="3" key="1">
    <citation type="journal article" date="2021" name="Environ. Microbiol.">
        <title>Genomic characterization of three novel Desulfobacterota classes expand the metabolic and phylogenetic diversity of the phylum.</title>
        <authorList>
            <person name="Murphy C.L."/>
            <person name="Biggerstaff J."/>
            <person name="Eichhorn A."/>
            <person name="Ewing E."/>
            <person name="Shahan R."/>
            <person name="Soriano D."/>
            <person name="Stewart S."/>
            <person name="VanMol K."/>
            <person name="Walker R."/>
            <person name="Walters P."/>
            <person name="Elshahed M.S."/>
            <person name="Youssef N.H."/>
        </authorList>
    </citation>
    <scope>NUCLEOTIDE SEQUENCE</scope>
    <source>
        <strain evidence="3">Zod_Metabat.24</strain>
    </source>
</reference>
<feature type="domain" description="Gfo/Idh/MocA-like oxidoreductase N-terminal" evidence="1">
    <location>
        <begin position="4"/>
        <end position="124"/>
    </location>
</feature>
<evidence type="ECO:0000313" key="3">
    <source>
        <dbReference type="EMBL" id="MBN1573716.1"/>
    </source>
</evidence>
<dbReference type="InterPro" id="IPR036291">
    <property type="entry name" value="NAD(P)-bd_dom_sf"/>
</dbReference>
<evidence type="ECO:0000259" key="2">
    <source>
        <dbReference type="Pfam" id="PF22725"/>
    </source>
</evidence>
<dbReference type="InterPro" id="IPR000683">
    <property type="entry name" value="Gfo/Idh/MocA-like_OxRdtase_N"/>
</dbReference>
<dbReference type="AlphaFoldDB" id="A0A9D8KH60"/>
<dbReference type="Gene3D" id="3.30.360.10">
    <property type="entry name" value="Dihydrodipicolinate Reductase, domain 2"/>
    <property type="match status" value="1"/>
</dbReference>
<dbReference type="GO" id="GO:0000166">
    <property type="term" value="F:nucleotide binding"/>
    <property type="evidence" value="ECO:0007669"/>
    <property type="project" value="InterPro"/>
</dbReference>
<dbReference type="PANTHER" id="PTHR43377:SF6">
    <property type="entry name" value="GFO_IDH_MOCA-LIKE OXIDOREDUCTASE N-TERMINAL DOMAIN-CONTAINING PROTEIN"/>
    <property type="match status" value="1"/>
</dbReference>
<dbReference type="Gene3D" id="3.40.50.720">
    <property type="entry name" value="NAD(P)-binding Rossmann-like Domain"/>
    <property type="match status" value="1"/>
</dbReference>
<protein>
    <submittedName>
        <fullName evidence="3">Gfo/Idh/MocA family oxidoreductase</fullName>
    </submittedName>
</protein>
<dbReference type="EMBL" id="JAFGIX010000054">
    <property type="protein sequence ID" value="MBN1573716.1"/>
    <property type="molecule type" value="Genomic_DNA"/>
</dbReference>
<dbReference type="SUPFAM" id="SSF55347">
    <property type="entry name" value="Glyceraldehyde-3-phosphate dehydrogenase-like, C-terminal domain"/>
    <property type="match status" value="1"/>
</dbReference>
<accession>A0A9D8KH60</accession>